<feature type="transmembrane region" description="Helical" evidence="1">
    <location>
        <begin position="319"/>
        <end position="340"/>
    </location>
</feature>
<dbReference type="Proteomes" id="UP000316775">
    <property type="component" value="Unassembled WGS sequence"/>
</dbReference>
<dbReference type="InterPro" id="IPR032176">
    <property type="entry name" value="DUF5009"/>
</dbReference>
<organism evidence="3 4">
    <name type="scientific">Flavobacterium flevense</name>
    <dbReference type="NCBI Taxonomy" id="983"/>
    <lineage>
        <taxon>Bacteria</taxon>
        <taxon>Pseudomonadati</taxon>
        <taxon>Bacteroidota</taxon>
        <taxon>Flavobacteriia</taxon>
        <taxon>Flavobacteriales</taxon>
        <taxon>Flavobacteriaceae</taxon>
        <taxon>Flavobacterium</taxon>
    </lineage>
</organism>
<keyword evidence="1" id="KW-0812">Transmembrane</keyword>
<feature type="transmembrane region" description="Helical" evidence="1">
    <location>
        <begin position="113"/>
        <end position="132"/>
    </location>
</feature>
<keyword evidence="1" id="KW-1133">Transmembrane helix</keyword>
<feature type="transmembrane region" description="Helical" evidence="1">
    <location>
        <begin position="144"/>
        <end position="161"/>
    </location>
</feature>
<dbReference type="EMBL" id="BJNP01000017">
    <property type="protein sequence ID" value="GEC72268.1"/>
    <property type="molecule type" value="Genomic_DNA"/>
</dbReference>
<feature type="transmembrane region" description="Helical" evidence="1">
    <location>
        <begin position="225"/>
        <end position="243"/>
    </location>
</feature>
<protein>
    <submittedName>
        <fullName evidence="3">Membrane protein</fullName>
    </submittedName>
</protein>
<reference evidence="3 4" key="1">
    <citation type="submission" date="2019-06" db="EMBL/GenBank/DDBJ databases">
        <title>Whole genome shotgun sequence of Flavobacterium flevense NBRC 14960.</title>
        <authorList>
            <person name="Hosoyama A."/>
            <person name="Uohara A."/>
            <person name="Ohji S."/>
            <person name="Ichikawa N."/>
        </authorList>
    </citation>
    <scope>NUCLEOTIDE SEQUENCE [LARGE SCALE GENOMIC DNA]</scope>
    <source>
        <strain evidence="3 4">NBRC 14960</strain>
    </source>
</reference>
<feature type="transmembrane region" description="Helical" evidence="1">
    <location>
        <begin position="288"/>
        <end position="307"/>
    </location>
</feature>
<dbReference type="PANTHER" id="PTHR31061">
    <property type="entry name" value="LD22376P"/>
    <property type="match status" value="1"/>
</dbReference>
<gene>
    <name evidence="3" type="ORF">FFL01_18070</name>
</gene>
<keyword evidence="4" id="KW-1185">Reference proteome</keyword>
<feature type="transmembrane region" description="Helical" evidence="1">
    <location>
        <begin position="83"/>
        <end position="106"/>
    </location>
</feature>
<sequence>MTIVNNPGNWDAIYPPLEHAEWHGCTPTDLVFPFFIFIMGTAIPFAMPVKQLDFAVFNKIVVRSLRIFCLGLFLNYFSKIQLFGLEGISLLAFQLIITFGVAYALLGNFSLKIKTWLVFGIFAILLFLAYSPLEEYQDVRLPGVLQRIGIIYFITSLLYLKSNLRTQLLVAASILLGYWILMAFVPVPGFGAANFEKNTNLAAWLDNLVLNGHLWSTSKTWDPEGILSTLPAIATGIFGMLIGQVLNLGISKMDIIRRTTIIGVTLVVTGLLWSIIFPINKALWTSSYVLYTAGLATLCLTLLYYIIDIANYKKWTPLFLFWGVNPMIVFFFSGIIPRVMTAINVQNPEIPDEQIDLKSFLYEFYIVPVFNNPLNASLVFPLIYAVLWSLLLWWFYTKKIIFKV</sequence>
<evidence type="ECO:0000313" key="4">
    <source>
        <dbReference type="Proteomes" id="UP000316775"/>
    </source>
</evidence>
<evidence type="ECO:0000256" key="1">
    <source>
        <dbReference type="SAM" id="Phobius"/>
    </source>
</evidence>
<evidence type="ECO:0000259" key="2">
    <source>
        <dbReference type="Pfam" id="PF16401"/>
    </source>
</evidence>
<dbReference type="Pfam" id="PF16401">
    <property type="entry name" value="DUF5009"/>
    <property type="match status" value="1"/>
</dbReference>
<dbReference type="STRING" id="983.SAMN05443543_103336"/>
<feature type="domain" description="DUF5009" evidence="2">
    <location>
        <begin position="20"/>
        <end position="136"/>
    </location>
</feature>
<proteinExistence type="predicted"/>
<evidence type="ECO:0000313" key="3">
    <source>
        <dbReference type="EMBL" id="GEC72268.1"/>
    </source>
</evidence>
<keyword evidence="1" id="KW-0472">Membrane</keyword>
<dbReference type="AlphaFoldDB" id="A0A4Y4AVM4"/>
<accession>A0A4Y4AVM4</accession>
<feature type="transmembrane region" description="Helical" evidence="1">
    <location>
        <begin position="255"/>
        <end position="276"/>
    </location>
</feature>
<feature type="transmembrane region" description="Helical" evidence="1">
    <location>
        <begin position="168"/>
        <end position="187"/>
    </location>
</feature>
<name>A0A4Y4AVM4_9FLAO</name>
<dbReference type="PANTHER" id="PTHR31061:SF24">
    <property type="entry name" value="LD22376P"/>
    <property type="match status" value="1"/>
</dbReference>
<feature type="transmembrane region" description="Helical" evidence="1">
    <location>
        <begin position="60"/>
        <end position="77"/>
    </location>
</feature>
<feature type="transmembrane region" description="Helical" evidence="1">
    <location>
        <begin position="378"/>
        <end position="396"/>
    </location>
</feature>
<comment type="caution">
    <text evidence="3">The sequence shown here is derived from an EMBL/GenBank/DDBJ whole genome shotgun (WGS) entry which is preliminary data.</text>
</comment>
<feature type="transmembrane region" description="Helical" evidence="1">
    <location>
        <begin position="30"/>
        <end position="48"/>
    </location>
</feature>